<dbReference type="AlphaFoldDB" id="A0A9K3KL88"/>
<gene>
    <name evidence="1" type="ORF">IV203_033298</name>
</gene>
<organism evidence="1 2">
    <name type="scientific">Nitzschia inconspicua</name>
    <dbReference type="NCBI Taxonomy" id="303405"/>
    <lineage>
        <taxon>Eukaryota</taxon>
        <taxon>Sar</taxon>
        <taxon>Stramenopiles</taxon>
        <taxon>Ochrophyta</taxon>
        <taxon>Bacillariophyta</taxon>
        <taxon>Bacillariophyceae</taxon>
        <taxon>Bacillariophycidae</taxon>
        <taxon>Bacillariales</taxon>
        <taxon>Bacillariaceae</taxon>
        <taxon>Nitzschia</taxon>
    </lineage>
</organism>
<keyword evidence="2" id="KW-1185">Reference proteome</keyword>
<dbReference type="OrthoDB" id="443402at2759"/>
<comment type="caution">
    <text evidence="1">The sequence shown here is derived from an EMBL/GenBank/DDBJ whole genome shotgun (WGS) entry which is preliminary data.</text>
</comment>
<evidence type="ECO:0000313" key="1">
    <source>
        <dbReference type="EMBL" id="KAG7345767.1"/>
    </source>
</evidence>
<protein>
    <recommendedName>
        <fullName evidence="3">DOT1 domain-containing protein</fullName>
    </recommendedName>
</protein>
<evidence type="ECO:0000313" key="2">
    <source>
        <dbReference type="Proteomes" id="UP000693970"/>
    </source>
</evidence>
<accession>A0A9K3KL88</accession>
<dbReference type="Proteomes" id="UP000693970">
    <property type="component" value="Unassembled WGS sequence"/>
</dbReference>
<reference evidence="1" key="1">
    <citation type="journal article" date="2021" name="Sci. Rep.">
        <title>Diploid genomic architecture of Nitzschia inconspicua, an elite biomass production diatom.</title>
        <authorList>
            <person name="Oliver A."/>
            <person name="Podell S."/>
            <person name="Pinowska A."/>
            <person name="Traller J.C."/>
            <person name="Smith S.R."/>
            <person name="McClure R."/>
            <person name="Beliaev A."/>
            <person name="Bohutskyi P."/>
            <person name="Hill E.A."/>
            <person name="Rabines A."/>
            <person name="Zheng H."/>
            <person name="Allen L.Z."/>
            <person name="Kuo A."/>
            <person name="Grigoriev I.V."/>
            <person name="Allen A.E."/>
            <person name="Hazlebeck D."/>
            <person name="Allen E.E."/>
        </authorList>
    </citation>
    <scope>NUCLEOTIDE SEQUENCE</scope>
    <source>
        <strain evidence="1">Hildebrandi</strain>
    </source>
</reference>
<dbReference type="EMBL" id="JAGRRH010000022">
    <property type="protein sequence ID" value="KAG7345767.1"/>
    <property type="molecule type" value="Genomic_DNA"/>
</dbReference>
<reference evidence="1" key="2">
    <citation type="submission" date="2021-04" db="EMBL/GenBank/DDBJ databases">
        <authorList>
            <person name="Podell S."/>
        </authorList>
    </citation>
    <scope>NUCLEOTIDE SEQUENCE</scope>
    <source>
        <strain evidence="1">Hildebrandi</strain>
    </source>
</reference>
<name>A0A9K3KL88_9STRA</name>
<sequence>MSLIGLYVAAAAPVLQEEQEQPSCDPLTSFQCLVSHGYHTMRDTTHIADLLPSTISKSDASHHQRVDKILKKHWKPNDGFFGLSNITVNNKALAYGEVTSLGCRQLTHAMNISTSYLREKNNTVFVDVGSGVGRLITQLYLDLSMAPLFNNTLKVVGVELSQQRHDIGVRALRGALKDLLSGEEVVDPIEEHNIPHDQPNGDNITIINSENSTISFSYTFKTIELINGDAVEYFNLSKDPITHVYMSSLCFPEHLLLELQYKLLQRPSLQVVAALNRLGAFAENKATWIESEVPIQMTWGPGFVKVYQRRPTEG</sequence>
<evidence type="ECO:0008006" key="3">
    <source>
        <dbReference type="Google" id="ProtNLM"/>
    </source>
</evidence>
<proteinExistence type="predicted"/>